<name>A0A3M7SSU6_BRAPC</name>
<gene>
    <name evidence="1" type="ORF">BpHYR1_012083</name>
</gene>
<reference evidence="1 2" key="1">
    <citation type="journal article" date="2018" name="Sci. Rep.">
        <title>Genomic signatures of local adaptation to the degree of environmental predictability in rotifers.</title>
        <authorList>
            <person name="Franch-Gras L."/>
            <person name="Hahn C."/>
            <person name="Garcia-Roger E.M."/>
            <person name="Carmona M.J."/>
            <person name="Serra M."/>
            <person name="Gomez A."/>
        </authorList>
    </citation>
    <scope>NUCLEOTIDE SEQUENCE [LARGE SCALE GENOMIC DNA]</scope>
    <source>
        <strain evidence="1">HYR1</strain>
    </source>
</reference>
<organism evidence="1 2">
    <name type="scientific">Brachionus plicatilis</name>
    <name type="common">Marine rotifer</name>
    <name type="synonym">Brachionus muelleri</name>
    <dbReference type="NCBI Taxonomy" id="10195"/>
    <lineage>
        <taxon>Eukaryota</taxon>
        <taxon>Metazoa</taxon>
        <taxon>Spiralia</taxon>
        <taxon>Gnathifera</taxon>
        <taxon>Rotifera</taxon>
        <taxon>Eurotatoria</taxon>
        <taxon>Monogononta</taxon>
        <taxon>Pseudotrocha</taxon>
        <taxon>Ploima</taxon>
        <taxon>Brachionidae</taxon>
        <taxon>Brachionus</taxon>
    </lineage>
</organism>
<protein>
    <submittedName>
        <fullName evidence="1">Uncharacterized protein</fullName>
    </submittedName>
</protein>
<comment type="caution">
    <text evidence="1">The sequence shown here is derived from an EMBL/GenBank/DDBJ whole genome shotgun (WGS) entry which is preliminary data.</text>
</comment>
<dbReference type="Proteomes" id="UP000276133">
    <property type="component" value="Unassembled WGS sequence"/>
</dbReference>
<dbReference type="EMBL" id="REGN01000846">
    <property type="protein sequence ID" value="RNA38638.1"/>
    <property type="molecule type" value="Genomic_DNA"/>
</dbReference>
<accession>A0A3M7SSU6</accession>
<proteinExistence type="predicted"/>
<keyword evidence="2" id="KW-1185">Reference proteome</keyword>
<evidence type="ECO:0000313" key="2">
    <source>
        <dbReference type="Proteomes" id="UP000276133"/>
    </source>
</evidence>
<dbReference type="AlphaFoldDB" id="A0A3M7SSU6"/>
<evidence type="ECO:0000313" key="1">
    <source>
        <dbReference type="EMBL" id="RNA38638.1"/>
    </source>
</evidence>
<sequence length="97" mass="10963">MVDVAISDNPNTGAIIQYARIDLFSCLEKFIEIKKSSFSLDLKLKCIHQTTDTKNLSSITTFYSIYNITVLGNIIHRIILDCVRKNKVSILNLVAEN</sequence>